<evidence type="ECO:0000256" key="6">
    <source>
        <dbReference type="ARBA" id="ARBA00022962"/>
    </source>
</evidence>
<organism evidence="10 11">
    <name type="scientific">Ferviditalea candida</name>
    <dbReference type="NCBI Taxonomy" id="3108399"/>
    <lineage>
        <taxon>Bacteria</taxon>
        <taxon>Bacillati</taxon>
        <taxon>Bacillota</taxon>
        <taxon>Bacilli</taxon>
        <taxon>Bacillales</taxon>
        <taxon>Paenibacillaceae</taxon>
        <taxon>Ferviditalea</taxon>
    </lineage>
</organism>
<evidence type="ECO:0000256" key="2">
    <source>
        <dbReference type="ARBA" id="ARBA00022598"/>
    </source>
</evidence>
<dbReference type="PANTHER" id="PTHR43873:SF1">
    <property type="entry name" value="COBYRINATE A,C-DIAMIDE SYNTHASE"/>
    <property type="match status" value="1"/>
</dbReference>
<dbReference type="PROSITE" id="PS51274">
    <property type="entry name" value="GATASE_COBBQ"/>
    <property type="match status" value="1"/>
</dbReference>
<dbReference type="NCBIfam" id="NF002204">
    <property type="entry name" value="PRK01077.1"/>
    <property type="match status" value="1"/>
</dbReference>
<dbReference type="PANTHER" id="PTHR43873">
    <property type="entry name" value="COBYRINATE A,C-DIAMIDE SYNTHASE"/>
    <property type="match status" value="1"/>
</dbReference>
<dbReference type="InterPro" id="IPR027417">
    <property type="entry name" value="P-loop_NTPase"/>
</dbReference>
<dbReference type="SUPFAM" id="SSF52540">
    <property type="entry name" value="P-loop containing nucleoside triphosphate hydrolases"/>
    <property type="match status" value="1"/>
</dbReference>
<evidence type="ECO:0000256" key="3">
    <source>
        <dbReference type="ARBA" id="ARBA00022741"/>
    </source>
</evidence>
<sequence length="471" mass="50927">MNARRPRIVIAGTGSGAGKTTVTIGLMAALKRRGMNIQGFKCGPDYIDPSYHTAVTGRLSRNLDTWMLPFDTMKEIFLRGSEGADISIVEGVMGLNDGKDPLSDTGSTAEIAALLESPVLLVVNVQSMARSAAAVVLGFQKLNDGVRIGGVIVNKCGSAGHYHIVKAAIEQECGVPVMGWLGRSEDIQIPERHLGLMPAIERGELGPLFSSAADMIEHGIDLKAVLTLAHDAAPLAWPATRQFVRQEPHEETRPTIAVAKDAAFNFYYPENLELLELFGANLCTFSPLAGEKVPEDADGVYIGGGFPEEFAAELSAQKQVNEYLKAKIEAGLPVFAECGGYMYLTRSITDRSGVAHDMVGLIPAHVCMQTKLAALGYREVKAVRDNLLLAEGETMRGHEFHYSVLTAETDEYPHAYETKGLRGAGYDGYCDFAVTAGYTHVHFASNVNAVRRFIDRCAAYGRTRRGSNGAR</sequence>
<dbReference type="InterPro" id="IPR004484">
    <property type="entry name" value="CbiA/CobB_synth"/>
</dbReference>
<dbReference type="EMBL" id="JAYJLD010000013">
    <property type="protein sequence ID" value="MEB3102064.1"/>
    <property type="molecule type" value="Genomic_DNA"/>
</dbReference>
<keyword evidence="2 7" id="KW-0436">Ligase</keyword>
<comment type="catalytic activity">
    <reaction evidence="7">
        <text>cob(II)yrinate + 2 L-glutamine + 2 ATP + 2 H2O = cob(II)yrinate a,c diamide + 2 L-glutamate + 2 ADP + 2 phosphate + 2 H(+)</text>
        <dbReference type="Rhea" id="RHEA:26289"/>
        <dbReference type="ChEBI" id="CHEBI:15377"/>
        <dbReference type="ChEBI" id="CHEBI:15378"/>
        <dbReference type="ChEBI" id="CHEBI:29985"/>
        <dbReference type="ChEBI" id="CHEBI:30616"/>
        <dbReference type="ChEBI" id="CHEBI:43474"/>
        <dbReference type="ChEBI" id="CHEBI:58359"/>
        <dbReference type="ChEBI" id="CHEBI:58537"/>
        <dbReference type="ChEBI" id="CHEBI:58894"/>
        <dbReference type="ChEBI" id="CHEBI:456216"/>
        <dbReference type="EC" id="6.3.5.11"/>
    </reaction>
</comment>
<dbReference type="InterPro" id="IPR002586">
    <property type="entry name" value="CobQ/CobB/MinD/ParA_Nub-bd_dom"/>
</dbReference>
<evidence type="ECO:0000256" key="5">
    <source>
        <dbReference type="ARBA" id="ARBA00022842"/>
    </source>
</evidence>
<dbReference type="Pfam" id="PF01656">
    <property type="entry name" value="CbiA"/>
    <property type="match status" value="1"/>
</dbReference>
<comment type="domain">
    <text evidence="7">Comprises of two domains. The C-terminal domain contains the binding site for glutamine and catalyzes the hydrolysis of this substrate to glutamate and ammonia. The N-terminal domain is anticipated to bind ATP and cobyrinate and catalyzes the ultimate synthesis of the diamide product. The ammonia produced via the glutaminase domain is probably translocated to the adjacent domain via a molecular tunnel, where it reacts with an activated intermediate.</text>
</comment>
<dbReference type="Pfam" id="PF07685">
    <property type="entry name" value="GATase_3"/>
    <property type="match status" value="1"/>
</dbReference>
<comment type="caution">
    <text evidence="10">The sequence shown here is derived from an EMBL/GenBank/DDBJ whole genome shotgun (WGS) entry which is preliminary data.</text>
</comment>
<dbReference type="NCBIfam" id="TIGR00379">
    <property type="entry name" value="cobB"/>
    <property type="match status" value="1"/>
</dbReference>
<keyword evidence="4 7" id="KW-0067">ATP-binding</keyword>
<gene>
    <name evidence="7" type="primary">cbiA</name>
    <name evidence="10" type="ORF">VF724_10350</name>
</gene>
<protein>
    <recommendedName>
        <fullName evidence="7">Cobyrinate a,c-diamide synthase</fullName>
        <ecNumber evidence="7">6.3.5.11</ecNumber>
    </recommendedName>
    <alternativeName>
        <fullName evidence="7">Cobyrinic acid a,c-diamide synthetase</fullName>
    </alternativeName>
</protein>
<evidence type="ECO:0000313" key="10">
    <source>
        <dbReference type="EMBL" id="MEB3102064.1"/>
    </source>
</evidence>
<keyword evidence="5 7" id="KW-0460">Magnesium</keyword>
<feature type="active site" description="Nucleophile" evidence="7">
    <location>
        <position position="338"/>
    </location>
</feature>
<keyword evidence="3 7" id="KW-0547">Nucleotide-binding</keyword>
<dbReference type="RefSeq" id="WP_371754185.1">
    <property type="nucleotide sequence ID" value="NZ_JAYJLD010000013.1"/>
</dbReference>
<dbReference type="SUPFAM" id="SSF52317">
    <property type="entry name" value="Class I glutamine amidotransferase-like"/>
    <property type="match status" value="1"/>
</dbReference>
<dbReference type="HAMAP" id="MF_00027">
    <property type="entry name" value="CobB_CbiA"/>
    <property type="match status" value="1"/>
</dbReference>
<evidence type="ECO:0000259" key="9">
    <source>
        <dbReference type="Pfam" id="PF07685"/>
    </source>
</evidence>
<dbReference type="CDD" id="cd03130">
    <property type="entry name" value="GATase1_CobB"/>
    <property type="match status" value="1"/>
</dbReference>
<name>A0ABU5ZHT1_9BACL</name>
<dbReference type="CDD" id="cd05388">
    <property type="entry name" value="CobB_N"/>
    <property type="match status" value="1"/>
</dbReference>
<comment type="function">
    <text evidence="7">Catalyzes the ATP-dependent amidation of the two carboxylate groups at positions a and c of cobyrinate, using either L-glutamine or ammonia as the nitrogen source.</text>
</comment>
<evidence type="ECO:0000256" key="4">
    <source>
        <dbReference type="ARBA" id="ARBA00022840"/>
    </source>
</evidence>
<reference evidence="10" key="1">
    <citation type="submission" date="2023-12" db="EMBL/GenBank/DDBJ databases">
        <title>Fervidustalea candida gen. nov., sp. nov., a novel member of the family Paenibacillaceae isolated from a geothermal area.</title>
        <authorList>
            <person name="Li W.-J."/>
            <person name="Jiao J.-Y."/>
            <person name="Chen Y."/>
        </authorList>
    </citation>
    <scope>NUCLEOTIDE SEQUENCE</scope>
    <source>
        <strain evidence="10">SYSU GA230002</strain>
    </source>
</reference>
<dbReference type="InterPro" id="IPR029062">
    <property type="entry name" value="Class_I_gatase-like"/>
</dbReference>
<dbReference type="EC" id="6.3.5.11" evidence="7"/>
<evidence type="ECO:0000256" key="7">
    <source>
        <dbReference type="HAMAP-Rule" id="MF_00027"/>
    </source>
</evidence>
<comment type="similarity">
    <text evidence="7">Belongs to the CobB/CbiA family.</text>
</comment>
<dbReference type="Gene3D" id="3.40.50.300">
    <property type="entry name" value="P-loop containing nucleotide triphosphate hydrolases"/>
    <property type="match status" value="2"/>
</dbReference>
<comment type="pathway">
    <text evidence="7">Cofactor biosynthesis; adenosylcobalamin biosynthesis; cob(II)yrinate a,c-diamide from sirohydrochlorin (anaerobic route): step 10/10.</text>
</comment>
<evidence type="ECO:0000313" key="11">
    <source>
        <dbReference type="Proteomes" id="UP001310386"/>
    </source>
</evidence>
<keyword evidence="7" id="KW-0169">Cobalamin biosynthesis</keyword>
<feature type="domain" description="CobB/CobQ-like glutamine amidotransferase" evidence="9">
    <location>
        <begin position="255"/>
        <end position="446"/>
    </location>
</feature>
<keyword evidence="11" id="KW-1185">Reference proteome</keyword>
<feature type="domain" description="CobQ/CobB/MinD/ParA nucleotide binding" evidence="8">
    <location>
        <begin position="8"/>
        <end position="194"/>
    </location>
</feature>
<keyword evidence="6 7" id="KW-0315">Glutamine amidotransferase</keyword>
<dbReference type="Gene3D" id="3.40.50.880">
    <property type="match status" value="1"/>
</dbReference>
<accession>A0ABU5ZHT1</accession>
<evidence type="ECO:0000256" key="1">
    <source>
        <dbReference type="ARBA" id="ARBA00001946"/>
    </source>
</evidence>
<evidence type="ECO:0000259" key="8">
    <source>
        <dbReference type="Pfam" id="PF01656"/>
    </source>
</evidence>
<comment type="cofactor">
    <cofactor evidence="1 7">
        <name>Mg(2+)</name>
        <dbReference type="ChEBI" id="CHEBI:18420"/>
    </cofactor>
</comment>
<proteinExistence type="inferred from homology"/>
<comment type="miscellaneous">
    <text evidence="7">The a and c carboxylates of cobyrinate are activated for nucleophilic attack via formation of a phosphorylated intermediate by ATP. CbiA catalyzes first the amidation of the c-carboxylate, and then that of the a-carboxylate.</text>
</comment>
<dbReference type="Proteomes" id="UP001310386">
    <property type="component" value="Unassembled WGS sequence"/>
</dbReference>
<dbReference type="InterPro" id="IPR011698">
    <property type="entry name" value="GATase_3"/>
</dbReference>
<feature type="site" description="Increases nucleophilicity of active site Cys" evidence="7">
    <location>
        <position position="440"/>
    </location>
</feature>